<dbReference type="InterPro" id="IPR050090">
    <property type="entry name" value="Tyrosine_recombinase_XerCD"/>
</dbReference>
<dbReference type="Proteomes" id="UP000421791">
    <property type="component" value="Unassembled WGS sequence"/>
</dbReference>
<evidence type="ECO:0000313" key="5">
    <source>
        <dbReference type="EMBL" id="KAA5229293.1"/>
    </source>
</evidence>
<name>A0A7J4YLU2_9BACE</name>
<evidence type="ECO:0000256" key="3">
    <source>
        <dbReference type="ARBA" id="ARBA00023172"/>
    </source>
</evidence>
<dbReference type="InterPro" id="IPR013762">
    <property type="entry name" value="Integrase-like_cat_sf"/>
</dbReference>
<keyword evidence="3" id="KW-0233">DNA recombination</keyword>
<dbReference type="InterPro" id="IPR035386">
    <property type="entry name" value="Arm-DNA-bind_5"/>
</dbReference>
<dbReference type="InterPro" id="IPR010998">
    <property type="entry name" value="Integrase_recombinase_N"/>
</dbReference>
<dbReference type="Gene3D" id="1.10.443.10">
    <property type="entry name" value="Intergrase catalytic core"/>
    <property type="match status" value="1"/>
</dbReference>
<evidence type="ECO:0000256" key="2">
    <source>
        <dbReference type="ARBA" id="ARBA00023125"/>
    </source>
</evidence>
<dbReference type="GeneID" id="92987941"/>
<accession>A0A7J4YLU2</accession>
<dbReference type="Pfam" id="PF13102">
    <property type="entry name" value="Phage_int_SAM_5"/>
    <property type="match status" value="1"/>
</dbReference>
<dbReference type="InterPro" id="IPR011010">
    <property type="entry name" value="DNA_brk_join_enz"/>
</dbReference>
<dbReference type="Pfam" id="PF00589">
    <property type="entry name" value="Phage_integrase"/>
    <property type="match status" value="1"/>
</dbReference>
<dbReference type="InterPro" id="IPR025269">
    <property type="entry name" value="SAM-like_dom"/>
</dbReference>
<proteinExistence type="inferred from homology"/>
<dbReference type="AlphaFoldDB" id="A0A7J4YLU2"/>
<evidence type="ECO:0000313" key="7">
    <source>
        <dbReference type="Proteomes" id="UP000421791"/>
    </source>
</evidence>
<comment type="similarity">
    <text evidence="1">Belongs to the 'phage' integrase family.</text>
</comment>
<dbReference type="RefSeq" id="WP_007754868.1">
    <property type="nucleotide sequence ID" value="NZ_JAPFDV010000070.1"/>
</dbReference>
<dbReference type="PANTHER" id="PTHR30349:SF64">
    <property type="entry name" value="PROPHAGE INTEGRASE INTD-RELATED"/>
    <property type="match status" value="1"/>
</dbReference>
<gene>
    <name evidence="6" type="ORF">F2Z09_12910</name>
    <name evidence="5" type="ORF">F2Z22_14735</name>
</gene>
<evidence type="ECO:0000313" key="8">
    <source>
        <dbReference type="Proteomes" id="UP000440198"/>
    </source>
</evidence>
<dbReference type="SUPFAM" id="SSF56349">
    <property type="entry name" value="DNA breaking-rejoining enzymes"/>
    <property type="match status" value="1"/>
</dbReference>
<evidence type="ECO:0000313" key="6">
    <source>
        <dbReference type="EMBL" id="KAA5255965.1"/>
    </source>
</evidence>
<dbReference type="Gene3D" id="1.10.150.130">
    <property type="match status" value="1"/>
</dbReference>
<feature type="domain" description="Tyr recombinase" evidence="4">
    <location>
        <begin position="245"/>
        <end position="454"/>
    </location>
</feature>
<reference evidence="7 8" key="1">
    <citation type="journal article" date="2019" name="Nat. Med.">
        <title>A library of human gut bacterial isolates paired with longitudinal multiomics data enables mechanistic microbiome research.</title>
        <authorList>
            <person name="Poyet M."/>
            <person name="Groussin M."/>
            <person name="Gibbons S.M."/>
            <person name="Avila-Pacheco J."/>
            <person name="Jiang X."/>
            <person name="Kearney S.M."/>
            <person name="Perrotta A.R."/>
            <person name="Berdy B."/>
            <person name="Zhao S."/>
            <person name="Lieberman T.D."/>
            <person name="Swanson P.K."/>
            <person name="Smith M."/>
            <person name="Roesemann S."/>
            <person name="Alexander J.E."/>
            <person name="Rich S.A."/>
            <person name="Livny J."/>
            <person name="Vlamakis H."/>
            <person name="Clish C."/>
            <person name="Bullock K."/>
            <person name="Deik A."/>
            <person name="Scott J."/>
            <person name="Pierce K.A."/>
            <person name="Xavier R.J."/>
            <person name="Alm E.J."/>
        </authorList>
    </citation>
    <scope>NUCLEOTIDE SEQUENCE [LARGE SCALE GENOMIC DNA]</scope>
    <source>
        <strain evidence="6 8">BIOML-A2</strain>
        <strain evidence="5 7">BIOML-A6</strain>
    </source>
</reference>
<dbReference type="GO" id="GO:0006310">
    <property type="term" value="P:DNA recombination"/>
    <property type="evidence" value="ECO:0007669"/>
    <property type="project" value="UniProtKB-KW"/>
</dbReference>
<evidence type="ECO:0000259" key="4">
    <source>
        <dbReference type="PROSITE" id="PS51898"/>
    </source>
</evidence>
<dbReference type="InterPro" id="IPR002104">
    <property type="entry name" value="Integrase_catalytic"/>
</dbReference>
<dbReference type="EMBL" id="VWAK01000026">
    <property type="protein sequence ID" value="KAA5229293.1"/>
    <property type="molecule type" value="Genomic_DNA"/>
</dbReference>
<dbReference type="PANTHER" id="PTHR30349">
    <property type="entry name" value="PHAGE INTEGRASE-RELATED"/>
    <property type="match status" value="1"/>
</dbReference>
<dbReference type="PROSITE" id="PS51898">
    <property type="entry name" value="TYR_RECOMBINASE"/>
    <property type="match status" value="1"/>
</dbReference>
<dbReference type="Pfam" id="PF17293">
    <property type="entry name" value="Arm-DNA-bind_5"/>
    <property type="match status" value="1"/>
</dbReference>
<dbReference type="GO" id="GO:0015074">
    <property type="term" value="P:DNA integration"/>
    <property type="evidence" value="ECO:0007669"/>
    <property type="project" value="InterPro"/>
</dbReference>
<dbReference type="Proteomes" id="UP000440198">
    <property type="component" value="Unassembled WGS sequence"/>
</dbReference>
<protein>
    <submittedName>
        <fullName evidence="5">Site-specific integrase</fullName>
    </submittedName>
</protein>
<dbReference type="EMBL" id="VWAG01000023">
    <property type="protein sequence ID" value="KAA5255965.1"/>
    <property type="molecule type" value="Genomic_DNA"/>
</dbReference>
<keyword evidence="8" id="KW-1185">Reference proteome</keyword>
<comment type="caution">
    <text evidence="5">The sequence shown here is derived from an EMBL/GenBank/DDBJ whole genome shotgun (WGS) entry which is preliminary data.</text>
</comment>
<keyword evidence="2" id="KW-0238">DNA-binding</keyword>
<dbReference type="GO" id="GO:0003677">
    <property type="term" value="F:DNA binding"/>
    <property type="evidence" value="ECO:0007669"/>
    <property type="project" value="UniProtKB-KW"/>
</dbReference>
<sequence>MATYRFELNDKPSRNGKYSVFLRVTVNGIRKKLKTSIEVNRKSDWNPTPKGDNWIRPSEPNSKAWNMILSKTIEKAKETYQELAIEGAVTSGKIISGMNAEANSFSFISYAEEYAQRTYEAGEYRTYTKYITLLNKLKFFINGITPTAIPLIPRNGKELEEYLKRLKKDLLFNEINLSFLNKFKAYLKKVPNSKNSSLTLHPNTISKQFDNFKSLYNKGRIELREKGLSLKNNPFDDFECETIDTNKEKLTIEEIESLKALQLEEGSLIWHTRNCFLLAFYCAGMRAGDLIQLRENNIIYENGRWRISYRMDKTGTLKEILLLPESMAIITKYVDLNSRTSKYIFPLLDNKAPYAKAATWEEKEQLPYELKKMLLQHTNSKNSLLNKYLGKLATLAGIEKKISMHIARHSFANIARQKKANVYDISKALGHTSLKITETYLSKFDTTSQDATMKQVFDTNNIDEELLIKQLQEIAPDKLRDILKRIEK</sequence>
<dbReference type="CDD" id="cd01185">
    <property type="entry name" value="INTN1_C_like"/>
    <property type="match status" value="1"/>
</dbReference>
<evidence type="ECO:0000256" key="1">
    <source>
        <dbReference type="ARBA" id="ARBA00008857"/>
    </source>
</evidence>
<organism evidence="5 7">
    <name type="scientific">Bacteroides finegoldii</name>
    <dbReference type="NCBI Taxonomy" id="338188"/>
    <lineage>
        <taxon>Bacteria</taxon>
        <taxon>Pseudomonadati</taxon>
        <taxon>Bacteroidota</taxon>
        <taxon>Bacteroidia</taxon>
        <taxon>Bacteroidales</taxon>
        <taxon>Bacteroidaceae</taxon>
        <taxon>Bacteroides</taxon>
    </lineage>
</organism>